<gene>
    <name evidence="1" type="ORF">A2592_01840</name>
</gene>
<protein>
    <submittedName>
        <fullName evidence="1">Uncharacterized protein</fullName>
    </submittedName>
</protein>
<dbReference type="EMBL" id="MFMT01000027">
    <property type="protein sequence ID" value="OGG88171.1"/>
    <property type="molecule type" value="Genomic_DNA"/>
</dbReference>
<sequence length="64" mass="7502">MPFKYVTFGKLTEGAHFLARTVKWVKIHEVTRGDGTKFNAERIYETSEETKEVTMFFNETLVLK</sequence>
<reference evidence="1 2" key="1">
    <citation type="journal article" date="2016" name="Nat. Commun.">
        <title>Thousands of microbial genomes shed light on interconnected biogeochemical processes in an aquifer system.</title>
        <authorList>
            <person name="Anantharaman K."/>
            <person name="Brown C.T."/>
            <person name="Hug L.A."/>
            <person name="Sharon I."/>
            <person name="Castelle C.J."/>
            <person name="Probst A.J."/>
            <person name="Thomas B.C."/>
            <person name="Singh A."/>
            <person name="Wilkins M.J."/>
            <person name="Karaoz U."/>
            <person name="Brodie E.L."/>
            <person name="Williams K.H."/>
            <person name="Hubbard S.S."/>
            <person name="Banfield J.F."/>
        </authorList>
    </citation>
    <scope>NUCLEOTIDE SEQUENCE [LARGE SCALE GENOMIC DNA]</scope>
</reference>
<dbReference type="Proteomes" id="UP000179230">
    <property type="component" value="Unassembled WGS sequence"/>
</dbReference>
<evidence type="ECO:0000313" key="2">
    <source>
        <dbReference type="Proteomes" id="UP000179230"/>
    </source>
</evidence>
<comment type="caution">
    <text evidence="1">The sequence shown here is derived from an EMBL/GenBank/DDBJ whole genome shotgun (WGS) entry which is preliminary data.</text>
</comment>
<accession>A0A1F6FQP1</accession>
<name>A0A1F6FQP1_9BACT</name>
<evidence type="ECO:0000313" key="1">
    <source>
        <dbReference type="EMBL" id="OGG88171.1"/>
    </source>
</evidence>
<proteinExistence type="predicted"/>
<dbReference type="AlphaFoldDB" id="A0A1F6FQP1"/>
<organism evidence="1 2">
    <name type="scientific">Candidatus Kaiserbacteria bacterium RIFOXYD1_FULL_42_15</name>
    <dbReference type="NCBI Taxonomy" id="1798532"/>
    <lineage>
        <taxon>Bacteria</taxon>
        <taxon>Candidatus Kaiseribacteriota</taxon>
    </lineage>
</organism>